<evidence type="ECO:0000313" key="1">
    <source>
        <dbReference type="EMBL" id="KAK1849230.1"/>
    </source>
</evidence>
<name>A0AAD9AKV6_9PEZI</name>
<gene>
    <name evidence="1" type="ORF">CCHR01_08143</name>
</gene>
<reference evidence="1" key="1">
    <citation type="submission" date="2023-01" db="EMBL/GenBank/DDBJ databases">
        <title>Colletotrichum chrysophilum M932 genome sequence.</title>
        <authorList>
            <person name="Baroncelli R."/>
        </authorList>
    </citation>
    <scope>NUCLEOTIDE SEQUENCE</scope>
    <source>
        <strain evidence="1">M932</strain>
    </source>
</reference>
<organism evidence="1 2">
    <name type="scientific">Colletotrichum chrysophilum</name>
    <dbReference type="NCBI Taxonomy" id="1836956"/>
    <lineage>
        <taxon>Eukaryota</taxon>
        <taxon>Fungi</taxon>
        <taxon>Dikarya</taxon>
        <taxon>Ascomycota</taxon>
        <taxon>Pezizomycotina</taxon>
        <taxon>Sordariomycetes</taxon>
        <taxon>Hypocreomycetidae</taxon>
        <taxon>Glomerellales</taxon>
        <taxon>Glomerellaceae</taxon>
        <taxon>Colletotrichum</taxon>
        <taxon>Colletotrichum gloeosporioides species complex</taxon>
    </lineage>
</organism>
<evidence type="ECO:0000313" key="2">
    <source>
        <dbReference type="Proteomes" id="UP001243330"/>
    </source>
</evidence>
<dbReference type="EMBL" id="JAQOWY010000149">
    <property type="protein sequence ID" value="KAK1849230.1"/>
    <property type="molecule type" value="Genomic_DNA"/>
</dbReference>
<dbReference type="AlphaFoldDB" id="A0AAD9AKV6"/>
<sequence length="55" mass="6083">MATENFTTKPSALIGCVELLKVIPRDGIISRMHTGLWIIVEELKDTLNEGPFRGA</sequence>
<keyword evidence="2" id="KW-1185">Reference proteome</keyword>
<proteinExistence type="predicted"/>
<dbReference type="Proteomes" id="UP001243330">
    <property type="component" value="Unassembled WGS sequence"/>
</dbReference>
<comment type="caution">
    <text evidence="1">The sequence shown here is derived from an EMBL/GenBank/DDBJ whole genome shotgun (WGS) entry which is preliminary data.</text>
</comment>
<accession>A0AAD9AKV6</accession>
<protein>
    <submittedName>
        <fullName evidence="1">Uncharacterized protein</fullName>
    </submittedName>
</protein>